<gene>
    <name evidence="1" type="ORF">DSO57_1032925</name>
</gene>
<protein>
    <submittedName>
        <fullName evidence="1">Uncharacterized protein</fullName>
    </submittedName>
</protein>
<organism evidence="1 2">
    <name type="scientific">Entomophthora muscae</name>
    <dbReference type="NCBI Taxonomy" id="34485"/>
    <lineage>
        <taxon>Eukaryota</taxon>
        <taxon>Fungi</taxon>
        <taxon>Fungi incertae sedis</taxon>
        <taxon>Zoopagomycota</taxon>
        <taxon>Entomophthoromycotina</taxon>
        <taxon>Entomophthoromycetes</taxon>
        <taxon>Entomophthorales</taxon>
        <taxon>Entomophthoraceae</taxon>
        <taxon>Entomophthora</taxon>
    </lineage>
</organism>
<accession>A0ACC2TB08</accession>
<name>A0ACC2TB08_9FUNG</name>
<reference evidence="1" key="1">
    <citation type="submission" date="2022-04" db="EMBL/GenBank/DDBJ databases">
        <title>Genome of the entomopathogenic fungus Entomophthora muscae.</title>
        <authorList>
            <person name="Elya C."/>
            <person name="Lovett B.R."/>
            <person name="Lee E."/>
            <person name="Macias A.M."/>
            <person name="Hajek A.E."/>
            <person name="De Bivort B.L."/>
            <person name="Kasson M.T."/>
            <person name="De Fine Licht H.H."/>
            <person name="Stajich J.E."/>
        </authorList>
    </citation>
    <scope>NUCLEOTIDE SEQUENCE</scope>
    <source>
        <strain evidence="1">Berkeley</strain>
    </source>
</reference>
<dbReference type="EMBL" id="QTSX02003092">
    <property type="protein sequence ID" value="KAJ9071873.1"/>
    <property type="molecule type" value="Genomic_DNA"/>
</dbReference>
<keyword evidence="2" id="KW-1185">Reference proteome</keyword>
<comment type="caution">
    <text evidence="1">The sequence shown here is derived from an EMBL/GenBank/DDBJ whole genome shotgun (WGS) entry which is preliminary data.</text>
</comment>
<evidence type="ECO:0000313" key="2">
    <source>
        <dbReference type="Proteomes" id="UP001165960"/>
    </source>
</evidence>
<evidence type="ECO:0000313" key="1">
    <source>
        <dbReference type="EMBL" id="KAJ9071873.1"/>
    </source>
</evidence>
<dbReference type="Proteomes" id="UP001165960">
    <property type="component" value="Unassembled WGS sequence"/>
</dbReference>
<proteinExistence type="predicted"/>
<sequence length="138" mass="15311">MKVGFMYLLFGVQGLLNFPGTVNQKNDNSRISREPHSICYLEANTYEYEISIAISSIDNGYQCGDCVEVENTAQTKKQIARVADFIPGVPEQVSLSPSLGQFLNVEKGQEIRFGLPVDCKTHKLPYAIKDSYTPSAIT</sequence>